<name>A0A1R2AVB6_9CILI</name>
<accession>A0A1R2AVB6</accession>
<dbReference type="AlphaFoldDB" id="A0A1R2AVB6"/>
<gene>
    <name evidence="1" type="ORF">SteCoe_34179</name>
</gene>
<protein>
    <submittedName>
        <fullName evidence="1">Uncharacterized protein</fullName>
    </submittedName>
</protein>
<keyword evidence="2" id="KW-1185">Reference proteome</keyword>
<organism evidence="1 2">
    <name type="scientific">Stentor coeruleus</name>
    <dbReference type="NCBI Taxonomy" id="5963"/>
    <lineage>
        <taxon>Eukaryota</taxon>
        <taxon>Sar</taxon>
        <taxon>Alveolata</taxon>
        <taxon>Ciliophora</taxon>
        <taxon>Postciliodesmatophora</taxon>
        <taxon>Heterotrichea</taxon>
        <taxon>Heterotrichida</taxon>
        <taxon>Stentoridae</taxon>
        <taxon>Stentor</taxon>
    </lineage>
</organism>
<comment type="caution">
    <text evidence="1">The sequence shown here is derived from an EMBL/GenBank/DDBJ whole genome shotgun (WGS) entry which is preliminary data.</text>
</comment>
<evidence type="ECO:0000313" key="1">
    <source>
        <dbReference type="EMBL" id="OMJ68392.1"/>
    </source>
</evidence>
<proteinExistence type="predicted"/>
<reference evidence="1 2" key="1">
    <citation type="submission" date="2016-11" db="EMBL/GenBank/DDBJ databases">
        <title>The macronuclear genome of Stentor coeruleus: a giant cell with tiny introns.</title>
        <authorList>
            <person name="Slabodnick M."/>
            <person name="Ruby J.G."/>
            <person name="Reiff S.B."/>
            <person name="Swart E.C."/>
            <person name="Gosai S."/>
            <person name="Prabakaran S."/>
            <person name="Witkowska E."/>
            <person name="Larue G.E."/>
            <person name="Fisher S."/>
            <person name="Freeman R.M."/>
            <person name="Gunawardena J."/>
            <person name="Chu W."/>
            <person name="Stover N.A."/>
            <person name="Gregory B.D."/>
            <person name="Nowacki M."/>
            <person name="Derisi J."/>
            <person name="Roy S.W."/>
            <person name="Marshall W.F."/>
            <person name="Sood P."/>
        </authorList>
    </citation>
    <scope>NUCLEOTIDE SEQUENCE [LARGE SCALE GENOMIC DNA]</scope>
    <source>
        <strain evidence="1">WM001</strain>
    </source>
</reference>
<evidence type="ECO:0000313" key="2">
    <source>
        <dbReference type="Proteomes" id="UP000187209"/>
    </source>
</evidence>
<dbReference type="Proteomes" id="UP000187209">
    <property type="component" value="Unassembled WGS sequence"/>
</dbReference>
<sequence>MEIPLKRVTASAYGSFRKRRRGRALVEEKYPKQVSLSEKNWLLIITFLDTRSLFVHVPLVNKFFYNLVKIHGKGISTANALLCTSDSLIASKSHAKNTLKFRKFFAGKHNIKKMTLTIIKQYNENILEDVDKLPFLSTVNDLKIKTGFLEQIQPEIFLSLFTSLRTLKLILEDDMINVLSIFDIFFKGKKTLSSYMENKTRPNLLVNLEELSICVKCNNLQEQYYYKLSKLIQSTQLKVFSLKSTESTTSLASSYSKPLFFSLNLIKLKLPATLSISMDTLNNLSLFLTQTSILKTLHISSSVLNIDNAFMYSIAMNKSLNKLHLLETFDLKVSIQDSINLFASVGTSKIEDFRLITDSNDDIEDCQNYMNALSKLLCSSNIKKIIVNLRGASSEQIKTIASFILFHAENGKLECFMKYNLKNCILNKVYFPKFSYSNSPNYELFSEIFKQMVKNPLAKLQNIESEEQYLGKLKAMIKDSATDTYGQSEEKWNINNLGFFCIVLAMKFNNIQLLDLRNIKISMKNAVFLEIIKHMPKLNTLKLHLKDSREPLELLETLSKSVKSLSSLSLDFSGEHVTWTNIHSEILSKNFTLSKLSIKNTAIFTSQENPLSNLTFLSCLNLTQAIFFKERFDEMITLLNSYTNLTRLKLNNIQTGTSDESSNLEMMQNLLTVLANKSDMVIIFISFSMIHPNTQIIKREAYEELLTSIMSIFNKNVGLEEFSALIPVYNIYLFEYSIEMMKLIDSKNGLRKINSYDIKTLRTGPEEDAALGDDYAFLENIKEKKFNPDGDESLNKFFYISAIILAELLKAKFRHAIWKKVYKISGSESNLKMCPPYDLNPCVFNIFLYSFISCRNMQTKLVIGNTNFSPLDLQVLAYNLAGSKVIRLELRSLVLKMSEIDWILSSHKAKSLVFTDVTFREGDDYNKFAHAFETKVTNYLSFGEFFVEGLQGLSNFQWFLNVFSGNKNISKLKIRFKMSTEEFLYMINVATIFSGLRMLCIPHYSLFSTEAIKELIEKCCEKDSILGCIKLHKHWWDIGSISKSKKDRLELAYCELGDIDLFILSTLCEMKMLGRVTAIDLSRNYLFKHGLGCYMITILQYEKLREIDLTDTGFKHLVDVNKDIIFEIATVRGIQLKF</sequence>
<dbReference type="EMBL" id="MPUH01001338">
    <property type="protein sequence ID" value="OMJ68392.1"/>
    <property type="molecule type" value="Genomic_DNA"/>
</dbReference>